<keyword evidence="2" id="KW-1185">Reference proteome</keyword>
<accession>A0AAN9A4L6</accession>
<reference evidence="1 2" key="1">
    <citation type="submission" date="2023-11" db="EMBL/GenBank/DDBJ databases">
        <title>Halocaridina rubra genome assembly.</title>
        <authorList>
            <person name="Smith C."/>
        </authorList>
    </citation>
    <scope>NUCLEOTIDE SEQUENCE [LARGE SCALE GENOMIC DNA]</scope>
    <source>
        <strain evidence="1">EP-1</strain>
        <tissue evidence="1">Whole</tissue>
    </source>
</reference>
<evidence type="ECO:0000313" key="2">
    <source>
        <dbReference type="Proteomes" id="UP001381693"/>
    </source>
</evidence>
<sequence>TPHLQFSTDTFAHTLLSGSNDNGNRTDDGSYGPLIITGAGGCPPSLEGDQNWEM</sequence>
<proteinExistence type="predicted"/>
<feature type="non-terminal residue" evidence="1">
    <location>
        <position position="1"/>
    </location>
</feature>
<dbReference type="EMBL" id="JAXCGZ010016706">
    <property type="protein sequence ID" value="KAK7069367.1"/>
    <property type="molecule type" value="Genomic_DNA"/>
</dbReference>
<gene>
    <name evidence="1" type="ORF">SK128_014077</name>
</gene>
<name>A0AAN9A4L6_HALRR</name>
<dbReference type="AlphaFoldDB" id="A0AAN9A4L6"/>
<evidence type="ECO:0000313" key="1">
    <source>
        <dbReference type="EMBL" id="KAK7069367.1"/>
    </source>
</evidence>
<protein>
    <submittedName>
        <fullName evidence="1">Uncharacterized protein</fullName>
    </submittedName>
</protein>
<comment type="caution">
    <text evidence="1">The sequence shown here is derived from an EMBL/GenBank/DDBJ whole genome shotgun (WGS) entry which is preliminary data.</text>
</comment>
<organism evidence="1 2">
    <name type="scientific">Halocaridina rubra</name>
    <name type="common">Hawaiian red shrimp</name>
    <dbReference type="NCBI Taxonomy" id="373956"/>
    <lineage>
        <taxon>Eukaryota</taxon>
        <taxon>Metazoa</taxon>
        <taxon>Ecdysozoa</taxon>
        <taxon>Arthropoda</taxon>
        <taxon>Crustacea</taxon>
        <taxon>Multicrustacea</taxon>
        <taxon>Malacostraca</taxon>
        <taxon>Eumalacostraca</taxon>
        <taxon>Eucarida</taxon>
        <taxon>Decapoda</taxon>
        <taxon>Pleocyemata</taxon>
        <taxon>Caridea</taxon>
        <taxon>Atyoidea</taxon>
        <taxon>Atyidae</taxon>
        <taxon>Halocaridina</taxon>
    </lineage>
</organism>
<feature type="non-terminal residue" evidence="1">
    <location>
        <position position="54"/>
    </location>
</feature>
<dbReference type="Proteomes" id="UP001381693">
    <property type="component" value="Unassembled WGS sequence"/>
</dbReference>